<dbReference type="Proteomes" id="UP000177785">
    <property type="component" value="Unassembled WGS sequence"/>
</dbReference>
<organism evidence="1 2">
    <name type="scientific">Candidatus Ryanbacteria bacterium RIFCSPHIGHO2_01_FULL_48_27</name>
    <dbReference type="NCBI Taxonomy" id="1802115"/>
    <lineage>
        <taxon>Bacteria</taxon>
        <taxon>Candidatus Ryaniibacteriota</taxon>
    </lineage>
</organism>
<gene>
    <name evidence="1" type="ORF">A2756_05075</name>
</gene>
<reference evidence="1 2" key="1">
    <citation type="journal article" date="2016" name="Nat. Commun.">
        <title>Thousands of microbial genomes shed light on interconnected biogeochemical processes in an aquifer system.</title>
        <authorList>
            <person name="Anantharaman K."/>
            <person name="Brown C.T."/>
            <person name="Hug L.A."/>
            <person name="Sharon I."/>
            <person name="Castelle C.J."/>
            <person name="Probst A.J."/>
            <person name="Thomas B.C."/>
            <person name="Singh A."/>
            <person name="Wilkins M.J."/>
            <person name="Karaoz U."/>
            <person name="Brodie E.L."/>
            <person name="Williams K.H."/>
            <person name="Hubbard S.S."/>
            <person name="Banfield J.F."/>
        </authorList>
    </citation>
    <scope>NUCLEOTIDE SEQUENCE [LARGE SCALE GENOMIC DNA]</scope>
</reference>
<dbReference type="EMBL" id="MHNL01000035">
    <property type="protein sequence ID" value="OGZ43362.1"/>
    <property type="molecule type" value="Genomic_DNA"/>
</dbReference>
<name>A0A1G2G049_9BACT</name>
<evidence type="ECO:0008006" key="3">
    <source>
        <dbReference type="Google" id="ProtNLM"/>
    </source>
</evidence>
<dbReference type="STRING" id="1802115.A2756_05075"/>
<protein>
    <recommendedName>
        <fullName evidence="3">CopG family transcriptional regulator</fullName>
    </recommendedName>
</protein>
<evidence type="ECO:0000313" key="1">
    <source>
        <dbReference type="EMBL" id="OGZ43362.1"/>
    </source>
</evidence>
<comment type="caution">
    <text evidence="1">The sequence shown here is derived from an EMBL/GenBank/DDBJ whole genome shotgun (WGS) entry which is preliminary data.</text>
</comment>
<evidence type="ECO:0000313" key="2">
    <source>
        <dbReference type="Proteomes" id="UP000177785"/>
    </source>
</evidence>
<accession>A0A1G2G049</accession>
<proteinExistence type="predicted"/>
<sequence>MATTKHRINISISKNTRDALQKLARRDEVPEATKAVHLLTLALEIEEDRFFEQLASERLKNKARFIPDSDSAWK</sequence>
<dbReference type="AlphaFoldDB" id="A0A1G2G049"/>